<keyword evidence="5" id="KW-1185">Reference proteome</keyword>
<feature type="compositionally biased region" description="Polar residues" evidence="1">
    <location>
        <begin position="147"/>
        <end position="160"/>
    </location>
</feature>
<proteinExistence type="predicted"/>
<organism evidence="4 5">
    <name type="scientific">Puia dinghuensis</name>
    <dbReference type="NCBI Taxonomy" id="1792502"/>
    <lineage>
        <taxon>Bacteria</taxon>
        <taxon>Pseudomonadati</taxon>
        <taxon>Bacteroidota</taxon>
        <taxon>Chitinophagia</taxon>
        <taxon>Chitinophagales</taxon>
        <taxon>Chitinophagaceae</taxon>
        <taxon>Puia</taxon>
    </lineage>
</organism>
<evidence type="ECO:0000313" key="5">
    <source>
        <dbReference type="Proteomes" id="UP000607559"/>
    </source>
</evidence>
<evidence type="ECO:0000313" key="4">
    <source>
        <dbReference type="EMBL" id="GGA82561.1"/>
    </source>
</evidence>
<protein>
    <recommendedName>
        <fullName evidence="3">FAZ1 C-terminal region domain-containing protein</fullName>
    </recommendedName>
</protein>
<sequence length="326" mass="36023">MSTTTNYPSATPQSQPPKKDYKNLVIGLLAAGFLGTWGYLLWNNNKQEQVQTQQQAQISKVTDEKGQLQKNFDDALVRLDSLTGTNNKLTATVNEKDGQVAKLKGQIRGLLAKQHLTQAEQKKAEELIKELNDKVSNLEQQVAQLQSDNQQLTADKQQLTSDKEKLTTDLQTSTSENQDLSKKVDIASTLNASNISITPMHERKDGKDKETTTARKVNKLVIGFDVANRIAQTGQVDVYVCITGPDGKPINVPALGSGTFSTRDEGDKMYTAKVPVDFEAGKTKAVQFAWKQNSEFQKGNYKIEIYHNGFKIGEGTRELKKGGIFG</sequence>
<feature type="domain" description="FAZ1 C-terminal region" evidence="3">
    <location>
        <begin position="146"/>
        <end position="177"/>
    </location>
</feature>
<gene>
    <name evidence="4" type="ORF">GCM10011511_01920</name>
</gene>
<feature type="region of interest" description="Disordered" evidence="1">
    <location>
        <begin position="147"/>
        <end position="180"/>
    </location>
</feature>
<feature type="transmembrane region" description="Helical" evidence="2">
    <location>
        <begin position="21"/>
        <end position="42"/>
    </location>
</feature>
<keyword evidence="2" id="KW-1133">Transmembrane helix</keyword>
<keyword evidence="2" id="KW-0472">Membrane</keyword>
<dbReference type="EMBL" id="BMJC01000001">
    <property type="protein sequence ID" value="GGA82561.1"/>
    <property type="molecule type" value="Genomic_DNA"/>
</dbReference>
<dbReference type="RefSeq" id="WP_188927603.1">
    <property type="nucleotide sequence ID" value="NZ_BMJC01000001.1"/>
</dbReference>
<evidence type="ECO:0000259" key="3">
    <source>
        <dbReference type="Pfam" id="PF23404"/>
    </source>
</evidence>
<dbReference type="Proteomes" id="UP000607559">
    <property type="component" value="Unassembled WGS sequence"/>
</dbReference>
<dbReference type="Pfam" id="PF23404">
    <property type="entry name" value="FAZ1_C"/>
    <property type="match status" value="1"/>
</dbReference>
<dbReference type="AlphaFoldDB" id="A0A8J2U6Z2"/>
<keyword evidence="2" id="KW-0812">Transmembrane</keyword>
<accession>A0A8J2U6Z2</accession>
<evidence type="ECO:0000256" key="2">
    <source>
        <dbReference type="SAM" id="Phobius"/>
    </source>
</evidence>
<comment type="caution">
    <text evidence="4">The sequence shown here is derived from an EMBL/GenBank/DDBJ whole genome shotgun (WGS) entry which is preliminary data.</text>
</comment>
<feature type="compositionally biased region" description="Polar residues" evidence="1">
    <location>
        <begin position="168"/>
        <end position="178"/>
    </location>
</feature>
<name>A0A8J2U6Z2_9BACT</name>
<dbReference type="InterPro" id="IPR056615">
    <property type="entry name" value="FAZ1_C"/>
</dbReference>
<reference evidence="4" key="2">
    <citation type="submission" date="2020-09" db="EMBL/GenBank/DDBJ databases">
        <authorList>
            <person name="Sun Q."/>
            <person name="Zhou Y."/>
        </authorList>
    </citation>
    <scope>NUCLEOTIDE SEQUENCE</scope>
    <source>
        <strain evidence="4">CGMCC 1.15448</strain>
    </source>
</reference>
<dbReference type="Gene3D" id="1.20.5.1700">
    <property type="match status" value="1"/>
</dbReference>
<evidence type="ECO:0000256" key="1">
    <source>
        <dbReference type="SAM" id="MobiDB-lite"/>
    </source>
</evidence>
<reference evidence="4" key="1">
    <citation type="journal article" date="2014" name="Int. J. Syst. Evol. Microbiol.">
        <title>Complete genome sequence of Corynebacterium casei LMG S-19264T (=DSM 44701T), isolated from a smear-ripened cheese.</title>
        <authorList>
            <consortium name="US DOE Joint Genome Institute (JGI-PGF)"/>
            <person name="Walter F."/>
            <person name="Albersmeier A."/>
            <person name="Kalinowski J."/>
            <person name="Ruckert C."/>
        </authorList>
    </citation>
    <scope>NUCLEOTIDE SEQUENCE</scope>
    <source>
        <strain evidence="4">CGMCC 1.15448</strain>
    </source>
</reference>